<dbReference type="SUPFAM" id="SSF51695">
    <property type="entry name" value="PLC-like phosphodiesterases"/>
    <property type="match status" value="1"/>
</dbReference>
<protein>
    <submittedName>
        <fullName evidence="1">PI-PLC X domain-containing protein 3-like</fullName>
    </submittedName>
</protein>
<evidence type="ECO:0000313" key="2">
    <source>
        <dbReference type="Proteomes" id="UP000243217"/>
    </source>
</evidence>
<dbReference type="PANTHER" id="PTHR13593:SF113">
    <property type="entry name" value="SI:DKEY-266F7.9"/>
    <property type="match status" value="1"/>
</dbReference>
<dbReference type="EMBL" id="JNBS01000396">
    <property type="protein sequence ID" value="OQS05977.1"/>
    <property type="molecule type" value="Genomic_DNA"/>
</dbReference>
<keyword evidence="2" id="KW-1185">Reference proteome</keyword>
<dbReference type="GO" id="GO:0008081">
    <property type="term" value="F:phosphoric diester hydrolase activity"/>
    <property type="evidence" value="ECO:0007669"/>
    <property type="project" value="InterPro"/>
</dbReference>
<accession>A0A1W0A6R1</accession>
<dbReference type="STRING" id="74557.A0A1W0A6R1"/>
<proteinExistence type="predicted"/>
<dbReference type="GO" id="GO:0006629">
    <property type="term" value="P:lipid metabolic process"/>
    <property type="evidence" value="ECO:0007669"/>
    <property type="project" value="InterPro"/>
</dbReference>
<comment type="caution">
    <text evidence="1">The sequence shown here is derived from an EMBL/GenBank/DDBJ whole genome shotgun (WGS) entry which is preliminary data.</text>
</comment>
<name>A0A1W0A6R1_9STRA</name>
<dbReference type="AlphaFoldDB" id="A0A1W0A6R1"/>
<evidence type="ECO:0000313" key="1">
    <source>
        <dbReference type="EMBL" id="OQS05977.1"/>
    </source>
</evidence>
<dbReference type="PANTHER" id="PTHR13593">
    <property type="match status" value="1"/>
</dbReference>
<gene>
    <name evidence="1" type="ORF">THRCLA_01949</name>
</gene>
<dbReference type="Gene3D" id="3.20.20.190">
    <property type="entry name" value="Phosphatidylinositol (PI) phosphodiesterase"/>
    <property type="match status" value="1"/>
</dbReference>
<dbReference type="Pfam" id="PF26146">
    <property type="entry name" value="PI-PLC_X"/>
    <property type="match status" value="1"/>
</dbReference>
<dbReference type="InterPro" id="IPR051057">
    <property type="entry name" value="PI-PLC_domain"/>
</dbReference>
<dbReference type="InterPro" id="IPR017946">
    <property type="entry name" value="PLC-like_Pdiesterase_TIM-brl"/>
</dbReference>
<organism evidence="1 2">
    <name type="scientific">Thraustotheca clavata</name>
    <dbReference type="NCBI Taxonomy" id="74557"/>
    <lineage>
        <taxon>Eukaryota</taxon>
        <taxon>Sar</taxon>
        <taxon>Stramenopiles</taxon>
        <taxon>Oomycota</taxon>
        <taxon>Saprolegniomycetes</taxon>
        <taxon>Saprolegniales</taxon>
        <taxon>Achlyaceae</taxon>
        <taxon>Thraustotheca</taxon>
    </lineage>
</organism>
<reference evidence="1 2" key="1">
    <citation type="journal article" date="2014" name="Genome Biol. Evol.">
        <title>The secreted proteins of Achlya hypogyna and Thraustotheca clavata identify the ancestral oomycete secretome and reveal gene acquisitions by horizontal gene transfer.</title>
        <authorList>
            <person name="Misner I."/>
            <person name="Blouin N."/>
            <person name="Leonard G."/>
            <person name="Richards T.A."/>
            <person name="Lane C.E."/>
        </authorList>
    </citation>
    <scope>NUCLEOTIDE SEQUENCE [LARGE SCALE GENOMIC DNA]</scope>
    <source>
        <strain evidence="1 2">ATCC 34112</strain>
    </source>
</reference>
<dbReference type="OrthoDB" id="1046782at2759"/>
<dbReference type="Proteomes" id="UP000243217">
    <property type="component" value="Unassembled WGS sequence"/>
</dbReference>
<feature type="non-terminal residue" evidence="1">
    <location>
        <position position="1"/>
    </location>
</feature>
<sequence>GGVSGCVSTELNVFDWLKFESDISELKKVAIAILALLCVLMVNMFQCCLPGGGEDLEESARWMTNADAKLLAMPLNRVALVGSHNSGSYAKRARSKCHSGDCDRNLAKYLKIPPVGFVVRRWAKCQKISILRQLEHGIRYLDIRVQIHESEMHLCHSLCFLDAEAMMDQLVTFLDAKPHELVVVDVNHAYSDVEGGHEKFLNIFLQRIGRSRVATPTSHTPSSTLQSFRDAGVQVVLIYDEPGAAANANVWGPSTIVSVWPNLPTAEQVLEHGRGLLLEEVDEEETRLRVLQLLPTPAGKDLARYISVLHFSSTIVRLAPKWLKDLCTKEQIALSRANIVLMDDAVHGKNALFRSLQELNEFKSKNYTSN</sequence>